<proteinExistence type="predicted"/>
<feature type="region of interest" description="Disordered" evidence="2">
    <location>
        <begin position="374"/>
        <end position="439"/>
    </location>
</feature>
<dbReference type="EMBL" id="JACVVK020000090">
    <property type="protein sequence ID" value="KAK7493689.1"/>
    <property type="molecule type" value="Genomic_DNA"/>
</dbReference>
<name>A0ABD0L3H9_9CAEN</name>
<feature type="region of interest" description="Disordered" evidence="2">
    <location>
        <begin position="1"/>
        <end position="21"/>
    </location>
</feature>
<dbReference type="Proteomes" id="UP001519460">
    <property type="component" value="Unassembled WGS sequence"/>
</dbReference>
<feature type="region of interest" description="Disordered" evidence="2">
    <location>
        <begin position="155"/>
        <end position="202"/>
    </location>
</feature>
<sequence length="439" mass="48893">GFPDGIQIPFESPEREGCEQKRAKTEAALAQDVIAWGEAASGSKAASAFQPWSHAALAALKGGKLLPIQAHLLRDGSVPTYLHTGPPVLQNPERVIPYSESQRYERHFTPNVSLAPTAHTKGKLEDDRDQDSVEEQPEELTVKVMVKEELKPRIPSSTVGLQVPMESSRDYREYDLPTDTDDSSVGQSSPLDTREEPRFSDSPVFESTLEQELSMIHRALDGKVPNTKEARDAFLHDYSKLRARQEEIMQAMYRGKDVLKRELSMVQTENEDLRRKMRAMENELEGLRLDSDRRERRVQQQQAALAQRLAAMETDSGQEIYDKSPRQCELKARLQHFESLYHDLQDENATLRADLQQRGVNIVELLAQKKQPVGDATSSVNCSPKSAAGACHAMQRSPDKVKVTGDSSGGGASAAPLPPTPTRAPKTLPPKKERDLIVE</sequence>
<feature type="non-terminal residue" evidence="3">
    <location>
        <position position="1"/>
    </location>
</feature>
<keyword evidence="4" id="KW-1185">Reference proteome</keyword>
<evidence type="ECO:0000256" key="2">
    <source>
        <dbReference type="SAM" id="MobiDB-lite"/>
    </source>
</evidence>
<evidence type="ECO:0000313" key="4">
    <source>
        <dbReference type="Proteomes" id="UP001519460"/>
    </source>
</evidence>
<accession>A0ABD0L3H9</accession>
<feature type="coiled-coil region" evidence="1">
    <location>
        <begin position="256"/>
        <end position="297"/>
    </location>
</feature>
<feature type="compositionally biased region" description="Basic and acidic residues" evidence="2">
    <location>
        <begin position="12"/>
        <end position="21"/>
    </location>
</feature>
<gene>
    <name evidence="3" type="ORF">BaRGS_00015018</name>
</gene>
<feature type="compositionally biased region" description="Acidic residues" evidence="2">
    <location>
        <begin position="127"/>
        <end position="138"/>
    </location>
</feature>
<protein>
    <submittedName>
        <fullName evidence="3">Uncharacterized protein</fullName>
    </submittedName>
</protein>
<dbReference type="AlphaFoldDB" id="A0ABD0L3H9"/>
<evidence type="ECO:0000256" key="1">
    <source>
        <dbReference type="SAM" id="Coils"/>
    </source>
</evidence>
<comment type="caution">
    <text evidence="3">The sequence shown here is derived from an EMBL/GenBank/DDBJ whole genome shotgun (WGS) entry which is preliminary data.</text>
</comment>
<organism evidence="3 4">
    <name type="scientific">Batillaria attramentaria</name>
    <dbReference type="NCBI Taxonomy" id="370345"/>
    <lineage>
        <taxon>Eukaryota</taxon>
        <taxon>Metazoa</taxon>
        <taxon>Spiralia</taxon>
        <taxon>Lophotrochozoa</taxon>
        <taxon>Mollusca</taxon>
        <taxon>Gastropoda</taxon>
        <taxon>Caenogastropoda</taxon>
        <taxon>Sorbeoconcha</taxon>
        <taxon>Cerithioidea</taxon>
        <taxon>Batillariidae</taxon>
        <taxon>Batillaria</taxon>
    </lineage>
</organism>
<evidence type="ECO:0000313" key="3">
    <source>
        <dbReference type="EMBL" id="KAK7493689.1"/>
    </source>
</evidence>
<feature type="compositionally biased region" description="Basic and acidic residues" evidence="2">
    <location>
        <begin position="430"/>
        <end position="439"/>
    </location>
</feature>
<feature type="region of interest" description="Disordered" evidence="2">
    <location>
        <begin position="110"/>
        <end position="139"/>
    </location>
</feature>
<reference evidence="3 4" key="1">
    <citation type="journal article" date="2023" name="Sci. Data">
        <title>Genome assembly of the Korean intertidal mud-creeper Batillaria attramentaria.</title>
        <authorList>
            <person name="Patra A.K."/>
            <person name="Ho P.T."/>
            <person name="Jun S."/>
            <person name="Lee S.J."/>
            <person name="Kim Y."/>
            <person name="Won Y.J."/>
        </authorList>
    </citation>
    <scope>NUCLEOTIDE SEQUENCE [LARGE SCALE GENOMIC DNA]</scope>
    <source>
        <strain evidence="3">Wonlab-2016</strain>
    </source>
</reference>
<keyword evidence="1" id="KW-0175">Coiled coil</keyword>